<dbReference type="GO" id="GO:0006508">
    <property type="term" value="P:proteolysis"/>
    <property type="evidence" value="ECO:0007669"/>
    <property type="project" value="UniProtKB-KW"/>
</dbReference>
<keyword evidence="6" id="KW-0812">Transmembrane</keyword>
<dbReference type="GO" id="GO:0008233">
    <property type="term" value="F:peptidase activity"/>
    <property type="evidence" value="ECO:0007669"/>
    <property type="project" value="UniProtKB-KW"/>
</dbReference>
<dbReference type="SMART" id="SM00228">
    <property type="entry name" value="PDZ"/>
    <property type="match status" value="1"/>
</dbReference>
<dbReference type="CDD" id="cd06781">
    <property type="entry name" value="cpPDZ_BsHtra-like"/>
    <property type="match status" value="1"/>
</dbReference>
<proteinExistence type="inferred from homology"/>
<comment type="caution">
    <text evidence="8">The sequence shown here is derived from an EMBL/GenBank/DDBJ whole genome shotgun (WGS) entry which is preliminary data.</text>
</comment>
<dbReference type="Pfam" id="PF13180">
    <property type="entry name" value="PDZ_2"/>
    <property type="match status" value="1"/>
</dbReference>
<dbReference type="EC" id="3.4.21.107" evidence="8"/>
<dbReference type="SUPFAM" id="SSF50494">
    <property type="entry name" value="Trypsin-like serine proteases"/>
    <property type="match status" value="1"/>
</dbReference>
<evidence type="ECO:0000259" key="7">
    <source>
        <dbReference type="SMART" id="SM00228"/>
    </source>
</evidence>
<keyword evidence="6" id="KW-1133">Transmembrane helix</keyword>
<comment type="similarity">
    <text evidence="1">Belongs to the peptidase S1C family.</text>
</comment>
<evidence type="ECO:0000313" key="9">
    <source>
        <dbReference type="Proteomes" id="UP001519345"/>
    </source>
</evidence>
<dbReference type="PRINTS" id="PR00834">
    <property type="entry name" value="PROTEASES2C"/>
</dbReference>
<dbReference type="InterPro" id="IPR051201">
    <property type="entry name" value="Chloro_Bact_Ser_Proteases"/>
</dbReference>
<dbReference type="Proteomes" id="UP001519345">
    <property type="component" value="Unassembled WGS sequence"/>
</dbReference>
<keyword evidence="9" id="KW-1185">Reference proteome</keyword>
<evidence type="ECO:0000256" key="2">
    <source>
        <dbReference type="ARBA" id="ARBA00022670"/>
    </source>
</evidence>
<sequence length="423" mass="45018">MDNNEENQSHNQTVEEETSDNENTTEKRASEKPNRPGMNTFFGGIVGGVISAVIVVLLFNSGTIPLNETTESSGATDSTEDEPTEVVETLASGDADTATNMSEASQAVVGVKNLQQQSIWEESEDAGTGSGIIYKKEDDDAYIVTNQHVVQDAEEIEVVLNDDEQVPAEVLGTDALTDLAVLQIDGENVDTIASLGSSGDLQVGETVAAIGNPLGLEFANTVTQGIVSGLERSISVDTTGNGQPDWVTEVIQTDAAINPGNSGGALVNGDGEVIGINSMKIAQQAVEGIGFAIPIDEALPVMEQLEVSGEIQRPVIGISTVSLNQVPPQYRNEISLPEDLEGGMVIADVQTNSGADEANLQQFDVITEIDGEEITSILDLRQNLYSDDNNIGDTVEIEYYRDGNQETATLELQGEENEQQEEL</sequence>
<dbReference type="InterPro" id="IPR001478">
    <property type="entry name" value="PDZ"/>
</dbReference>
<feature type="compositionally biased region" description="Basic and acidic residues" evidence="5">
    <location>
        <begin position="24"/>
        <end position="34"/>
    </location>
</feature>
<feature type="compositionally biased region" description="Polar residues" evidence="5">
    <location>
        <begin position="65"/>
        <end position="77"/>
    </location>
</feature>
<feature type="region of interest" description="Disordered" evidence="5">
    <location>
        <begin position="65"/>
        <end position="86"/>
    </location>
</feature>
<dbReference type="Gene3D" id="2.40.10.10">
    <property type="entry name" value="Trypsin-like serine proteases"/>
    <property type="match status" value="2"/>
</dbReference>
<dbReference type="Pfam" id="PF13365">
    <property type="entry name" value="Trypsin_2"/>
    <property type="match status" value="1"/>
</dbReference>
<feature type="domain" description="PDZ" evidence="7">
    <location>
        <begin position="314"/>
        <end position="403"/>
    </location>
</feature>
<dbReference type="SUPFAM" id="SSF50156">
    <property type="entry name" value="PDZ domain-like"/>
    <property type="match status" value="1"/>
</dbReference>
<evidence type="ECO:0000256" key="1">
    <source>
        <dbReference type="ARBA" id="ARBA00010541"/>
    </source>
</evidence>
<keyword evidence="6" id="KW-0472">Membrane</keyword>
<evidence type="ECO:0000256" key="5">
    <source>
        <dbReference type="SAM" id="MobiDB-lite"/>
    </source>
</evidence>
<protein>
    <submittedName>
        <fullName evidence="8">Serine protease Do</fullName>
        <ecNumber evidence="8">3.4.21.107</ecNumber>
    </submittedName>
</protein>
<dbReference type="PANTHER" id="PTHR43343">
    <property type="entry name" value="PEPTIDASE S12"/>
    <property type="match status" value="1"/>
</dbReference>
<name>A0ABS4IDU3_9BACI</name>
<dbReference type="InterPro" id="IPR036034">
    <property type="entry name" value="PDZ_sf"/>
</dbReference>
<reference evidence="8 9" key="1">
    <citation type="submission" date="2021-03" db="EMBL/GenBank/DDBJ databases">
        <title>Genomic Encyclopedia of Type Strains, Phase IV (KMG-IV): sequencing the most valuable type-strain genomes for metagenomic binning, comparative biology and taxonomic classification.</title>
        <authorList>
            <person name="Goeker M."/>
        </authorList>
    </citation>
    <scope>NUCLEOTIDE SEQUENCE [LARGE SCALE GENOMIC DNA]</scope>
    <source>
        <strain evidence="8 9">DSM 25609</strain>
    </source>
</reference>
<evidence type="ECO:0000256" key="3">
    <source>
        <dbReference type="ARBA" id="ARBA00022801"/>
    </source>
</evidence>
<dbReference type="PANTHER" id="PTHR43343:SF3">
    <property type="entry name" value="PROTEASE DO-LIKE 8, CHLOROPLASTIC"/>
    <property type="match status" value="1"/>
</dbReference>
<keyword evidence="3 8" id="KW-0378">Hydrolase</keyword>
<evidence type="ECO:0000313" key="8">
    <source>
        <dbReference type="EMBL" id="MBP1968621.1"/>
    </source>
</evidence>
<feature type="region of interest" description="Disordered" evidence="5">
    <location>
        <begin position="1"/>
        <end position="38"/>
    </location>
</feature>
<dbReference type="InterPro" id="IPR009003">
    <property type="entry name" value="Peptidase_S1_PA"/>
</dbReference>
<dbReference type="InterPro" id="IPR043504">
    <property type="entry name" value="Peptidase_S1_PA_chymotrypsin"/>
</dbReference>
<feature type="transmembrane region" description="Helical" evidence="6">
    <location>
        <begin position="37"/>
        <end position="59"/>
    </location>
</feature>
<gene>
    <name evidence="8" type="ORF">J2Z83_000713</name>
</gene>
<keyword evidence="2 8" id="KW-0645">Protease</keyword>
<dbReference type="EMBL" id="JAGGKX010000002">
    <property type="protein sequence ID" value="MBP1968621.1"/>
    <property type="molecule type" value="Genomic_DNA"/>
</dbReference>
<evidence type="ECO:0000256" key="4">
    <source>
        <dbReference type="ARBA" id="ARBA00022825"/>
    </source>
</evidence>
<keyword evidence="4" id="KW-0720">Serine protease</keyword>
<organism evidence="8 9">
    <name type="scientific">Virgibacillus natechei</name>
    <dbReference type="NCBI Taxonomy" id="1216297"/>
    <lineage>
        <taxon>Bacteria</taxon>
        <taxon>Bacillati</taxon>
        <taxon>Bacillota</taxon>
        <taxon>Bacilli</taxon>
        <taxon>Bacillales</taxon>
        <taxon>Bacillaceae</taxon>
        <taxon>Virgibacillus</taxon>
    </lineage>
</organism>
<evidence type="ECO:0000256" key="6">
    <source>
        <dbReference type="SAM" id="Phobius"/>
    </source>
</evidence>
<dbReference type="RefSeq" id="WP_209461830.1">
    <property type="nucleotide sequence ID" value="NZ_CP110224.1"/>
</dbReference>
<dbReference type="InterPro" id="IPR001940">
    <property type="entry name" value="Peptidase_S1C"/>
</dbReference>
<dbReference type="Gene3D" id="2.30.42.10">
    <property type="match status" value="1"/>
</dbReference>
<accession>A0ABS4IDU3</accession>